<dbReference type="PANTHER" id="PTHR36452">
    <property type="entry name" value="CHROMOSOME 12, WHOLE GENOME SHOTGUN SEQUENCE"/>
    <property type="match status" value="1"/>
</dbReference>
<protein>
    <submittedName>
        <fullName evidence="1">Uncharacterized protein (TIGR02453 family)</fullName>
    </submittedName>
</protein>
<dbReference type="RefSeq" id="WP_123522777.1">
    <property type="nucleotide sequence ID" value="NZ_JBHLWF010000011.1"/>
</dbReference>
<reference evidence="1 2" key="1">
    <citation type="submission" date="2019-03" db="EMBL/GenBank/DDBJ databases">
        <title>Genomic Encyclopedia of Type Strains, Phase IV (KMG-IV): sequencing the most valuable type-strain genomes for metagenomic binning, comparative biology and taxonomic classification.</title>
        <authorList>
            <person name="Goeker M."/>
        </authorList>
    </citation>
    <scope>NUCLEOTIDE SEQUENCE [LARGE SCALE GENOMIC DNA]</scope>
    <source>
        <strain evidence="1 2">DSM 21944</strain>
    </source>
</reference>
<sequence>MSKAWLDPSVFRFLRELARNNNREWFLAHKERYEQSAREPALRLVGALSGPLLDVSPHFVANPAKVGGSLFRIQRDTRFHRGGEPYKPWLGIRLYHERRRDVHAPSFYIHIQPGACFIAAGLWRPEPPVLKQVREFIADNPEAWRKAAHGPAFRRDFHLGGESLTRPPRGYPADHPLIDDLKRKDFIAVHEFADSEVLAPAFDRFLMSRVKRLAPLVDYLCAALDLDF</sequence>
<name>A0A4S3KU09_9GAMM</name>
<comment type="caution">
    <text evidence="1">The sequence shown here is derived from an EMBL/GenBank/DDBJ whole genome shotgun (WGS) entry which is preliminary data.</text>
</comment>
<organism evidence="1 2">
    <name type="scientific">Pseudofulvimonas gallinarii</name>
    <dbReference type="NCBI Taxonomy" id="634155"/>
    <lineage>
        <taxon>Bacteria</taxon>
        <taxon>Pseudomonadati</taxon>
        <taxon>Pseudomonadota</taxon>
        <taxon>Gammaproteobacteria</taxon>
        <taxon>Lysobacterales</taxon>
        <taxon>Rhodanobacteraceae</taxon>
        <taxon>Pseudofulvimonas</taxon>
    </lineage>
</organism>
<dbReference type="InterPro" id="IPR015996">
    <property type="entry name" value="UCP028451"/>
</dbReference>
<accession>A0A4S3KU09</accession>
<dbReference type="PIRSF" id="PIRSF028451">
    <property type="entry name" value="UCP028451"/>
    <property type="match status" value="1"/>
</dbReference>
<dbReference type="Pfam" id="PF09365">
    <property type="entry name" value="DUF2461"/>
    <property type="match status" value="1"/>
</dbReference>
<dbReference type="AlphaFoldDB" id="A0A4S3KU09"/>
<evidence type="ECO:0000313" key="1">
    <source>
        <dbReference type="EMBL" id="TCS95328.1"/>
    </source>
</evidence>
<dbReference type="EMBL" id="SMAF01000018">
    <property type="protein sequence ID" value="TCS95328.1"/>
    <property type="molecule type" value="Genomic_DNA"/>
</dbReference>
<dbReference type="NCBIfam" id="TIGR02453">
    <property type="entry name" value="TIGR02453 family protein"/>
    <property type="match status" value="1"/>
</dbReference>
<dbReference type="PANTHER" id="PTHR36452:SF1">
    <property type="entry name" value="DUF2461 DOMAIN-CONTAINING PROTEIN"/>
    <property type="match status" value="1"/>
</dbReference>
<evidence type="ECO:0000313" key="2">
    <source>
        <dbReference type="Proteomes" id="UP000294599"/>
    </source>
</evidence>
<keyword evidence="2" id="KW-1185">Reference proteome</keyword>
<dbReference type="InterPro" id="IPR012808">
    <property type="entry name" value="CHP02453"/>
</dbReference>
<gene>
    <name evidence="1" type="ORF">EDC25_11817</name>
</gene>
<proteinExistence type="predicted"/>
<dbReference type="Proteomes" id="UP000294599">
    <property type="component" value="Unassembled WGS sequence"/>
</dbReference>
<dbReference type="OrthoDB" id="9794241at2"/>